<evidence type="ECO:0000313" key="3">
    <source>
        <dbReference type="Proteomes" id="UP000265520"/>
    </source>
</evidence>
<reference evidence="2 3" key="1">
    <citation type="journal article" date="2018" name="Front. Plant Sci.">
        <title>Red Clover (Trifolium pratense) and Zigzag Clover (T. medium) - A Picture of Genomic Similarities and Differences.</title>
        <authorList>
            <person name="Dluhosova J."/>
            <person name="Istvanek J."/>
            <person name="Nedelnik J."/>
            <person name="Repkova J."/>
        </authorList>
    </citation>
    <scope>NUCLEOTIDE SEQUENCE [LARGE SCALE GENOMIC DNA]</scope>
    <source>
        <strain evidence="3">cv. 10/8</strain>
        <tissue evidence="2">Leaf</tissue>
    </source>
</reference>
<comment type="caution">
    <text evidence="2">The sequence shown here is derived from an EMBL/GenBank/DDBJ whole genome shotgun (WGS) entry which is preliminary data.</text>
</comment>
<protein>
    <submittedName>
        <fullName evidence="2">Retrovirus-related pol polyprotein from transposon TNT 1-94</fullName>
    </submittedName>
</protein>
<feature type="region of interest" description="Disordered" evidence="1">
    <location>
        <begin position="56"/>
        <end position="75"/>
    </location>
</feature>
<evidence type="ECO:0000256" key="1">
    <source>
        <dbReference type="SAM" id="MobiDB-lite"/>
    </source>
</evidence>
<evidence type="ECO:0000313" key="2">
    <source>
        <dbReference type="EMBL" id="MCH90200.1"/>
    </source>
</evidence>
<gene>
    <name evidence="2" type="ORF">A2U01_0011111</name>
</gene>
<dbReference type="EMBL" id="LXQA010017808">
    <property type="protein sequence ID" value="MCH90200.1"/>
    <property type="molecule type" value="Genomic_DNA"/>
</dbReference>
<name>A0A392MRR0_9FABA</name>
<organism evidence="2 3">
    <name type="scientific">Trifolium medium</name>
    <dbReference type="NCBI Taxonomy" id="97028"/>
    <lineage>
        <taxon>Eukaryota</taxon>
        <taxon>Viridiplantae</taxon>
        <taxon>Streptophyta</taxon>
        <taxon>Embryophyta</taxon>
        <taxon>Tracheophyta</taxon>
        <taxon>Spermatophyta</taxon>
        <taxon>Magnoliopsida</taxon>
        <taxon>eudicotyledons</taxon>
        <taxon>Gunneridae</taxon>
        <taxon>Pentapetalae</taxon>
        <taxon>rosids</taxon>
        <taxon>fabids</taxon>
        <taxon>Fabales</taxon>
        <taxon>Fabaceae</taxon>
        <taxon>Papilionoideae</taxon>
        <taxon>50 kb inversion clade</taxon>
        <taxon>NPAAA clade</taxon>
        <taxon>Hologalegina</taxon>
        <taxon>IRL clade</taxon>
        <taxon>Trifolieae</taxon>
        <taxon>Trifolium</taxon>
    </lineage>
</organism>
<proteinExistence type="predicted"/>
<dbReference type="AlphaFoldDB" id="A0A392MRR0"/>
<dbReference type="Proteomes" id="UP000265520">
    <property type="component" value="Unassembled WGS sequence"/>
</dbReference>
<sequence>DEYQKWLFKDQTLFTWLLSTIPDGVLPRVLNCRHSHEVQFEKFRQELTNPNVSAHVAQGRGKGHGRGRGKAQAAPNTGKVQCQICAKPNHEAINCWYRYDPPKPQPRAPPDMDTVSTASWYPDSGASHHLTYNPNNLAFRISYQGQDQELSRAFSIEMA</sequence>
<keyword evidence="3" id="KW-1185">Reference proteome</keyword>
<accession>A0A392MRR0</accession>
<feature type="non-terminal residue" evidence="2">
    <location>
        <position position="1"/>
    </location>
</feature>